<evidence type="ECO:0000313" key="1">
    <source>
        <dbReference type="EMBL" id="KAG2327225.1"/>
    </source>
</evidence>
<dbReference type="AlphaFoldDB" id="A0A8X7WE64"/>
<keyword evidence="2" id="KW-1185">Reference proteome</keyword>
<name>A0A8X7WE64_BRACI</name>
<dbReference type="EMBL" id="JAAMPC010000002">
    <property type="protein sequence ID" value="KAG2327225.1"/>
    <property type="molecule type" value="Genomic_DNA"/>
</dbReference>
<sequence length="99" mass="11286">MQGSVSVNGLSKFRDRFREGSVSQRLSKSSHAMFSSRLKQPPMDHVEMGDGVWVVKRTWRNFLYFIDMMITRNISANLEACIGEMSNRGALPDSEQNDN</sequence>
<organism evidence="1 2">
    <name type="scientific">Brassica carinata</name>
    <name type="common">Ethiopian mustard</name>
    <name type="synonym">Abyssinian cabbage</name>
    <dbReference type="NCBI Taxonomy" id="52824"/>
    <lineage>
        <taxon>Eukaryota</taxon>
        <taxon>Viridiplantae</taxon>
        <taxon>Streptophyta</taxon>
        <taxon>Embryophyta</taxon>
        <taxon>Tracheophyta</taxon>
        <taxon>Spermatophyta</taxon>
        <taxon>Magnoliopsida</taxon>
        <taxon>eudicotyledons</taxon>
        <taxon>Gunneridae</taxon>
        <taxon>Pentapetalae</taxon>
        <taxon>rosids</taxon>
        <taxon>malvids</taxon>
        <taxon>Brassicales</taxon>
        <taxon>Brassicaceae</taxon>
        <taxon>Brassiceae</taxon>
        <taxon>Brassica</taxon>
    </lineage>
</organism>
<reference evidence="1 2" key="1">
    <citation type="submission" date="2020-02" db="EMBL/GenBank/DDBJ databases">
        <authorList>
            <person name="Ma Q."/>
            <person name="Huang Y."/>
            <person name="Song X."/>
            <person name="Pei D."/>
        </authorList>
    </citation>
    <scope>NUCLEOTIDE SEQUENCE [LARGE SCALE GENOMIC DNA]</scope>
    <source>
        <strain evidence="1">Sxm20200214</strain>
        <tissue evidence="1">Leaf</tissue>
    </source>
</reference>
<dbReference type="Proteomes" id="UP000886595">
    <property type="component" value="Unassembled WGS sequence"/>
</dbReference>
<evidence type="ECO:0000313" key="2">
    <source>
        <dbReference type="Proteomes" id="UP000886595"/>
    </source>
</evidence>
<comment type="caution">
    <text evidence="1">The sequence shown here is derived from an EMBL/GenBank/DDBJ whole genome shotgun (WGS) entry which is preliminary data.</text>
</comment>
<protein>
    <submittedName>
        <fullName evidence="1">Uncharacterized protein</fullName>
    </submittedName>
</protein>
<proteinExistence type="predicted"/>
<gene>
    <name evidence="1" type="ORF">Bca52824_009953</name>
</gene>
<accession>A0A8X7WE64</accession>